<sequence>MSSNPSPDVAERIAELAQQAGVTVACAESLTGGQIATALAAAPDSSAWFRGGIVAYASEVKHDLLEVPPGPVVCEESARTMAATTAKLLGADVVVAVTGVGGPDPQDDQPPGTVWFALRSGDGVESCCLDFDGDPPEIVERTTAESLRRLHEHLRP</sequence>
<organism evidence="2 3">
    <name type="scientific">Nakamurella leprariae</name>
    <dbReference type="NCBI Taxonomy" id="2803911"/>
    <lineage>
        <taxon>Bacteria</taxon>
        <taxon>Bacillati</taxon>
        <taxon>Actinomycetota</taxon>
        <taxon>Actinomycetes</taxon>
        <taxon>Nakamurellales</taxon>
        <taxon>Nakamurellaceae</taxon>
        <taxon>Nakamurella</taxon>
    </lineage>
</organism>
<evidence type="ECO:0000259" key="1">
    <source>
        <dbReference type="Pfam" id="PF02464"/>
    </source>
</evidence>
<reference evidence="2" key="1">
    <citation type="submission" date="2021-01" db="EMBL/GenBank/DDBJ databases">
        <title>YIM 132084 draft genome.</title>
        <authorList>
            <person name="An D."/>
        </authorList>
    </citation>
    <scope>NUCLEOTIDE SEQUENCE</scope>
    <source>
        <strain evidence="2">YIM 132084</strain>
    </source>
</reference>
<dbReference type="Pfam" id="PF02464">
    <property type="entry name" value="CinA"/>
    <property type="match status" value="1"/>
</dbReference>
<evidence type="ECO:0000313" key="2">
    <source>
        <dbReference type="EMBL" id="MBM9466459.1"/>
    </source>
</evidence>
<gene>
    <name evidence="2" type="ORF">JL106_04085</name>
</gene>
<dbReference type="SUPFAM" id="SSF142433">
    <property type="entry name" value="CinA-like"/>
    <property type="match status" value="1"/>
</dbReference>
<keyword evidence="3" id="KW-1185">Reference proteome</keyword>
<comment type="caution">
    <text evidence="2">The sequence shown here is derived from an EMBL/GenBank/DDBJ whole genome shotgun (WGS) entry which is preliminary data.</text>
</comment>
<dbReference type="InterPro" id="IPR036653">
    <property type="entry name" value="CinA-like_C"/>
</dbReference>
<dbReference type="Proteomes" id="UP000663792">
    <property type="component" value="Unassembled WGS sequence"/>
</dbReference>
<name>A0A938YAZ4_9ACTN</name>
<dbReference type="EMBL" id="JAERWK010000005">
    <property type="protein sequence ID" value="MBM9466459.1"/>
    <property type="molecule type" value="Genomic_DNA"/>
</dbReference>
<accession>A0A938YAZ4</accession>
<dbReference type="NCBIfam" id="TIGR00199">
    <property type="entry name" value="PncC_domain"/>
    <property type="match status" value="1"/>
</dbReference>
<dbReference type="InterPro" id="IPR008136">
    <property type="entry name" value="CinA_C"/>
</dbReference>
<dbReference type="Gene3D" id="3.90.950.20">
    <property type="entry name" value="CinA-like"/>
    <property type="match status" value="1"/>
</dbReference>
<protein>
    <submittedName>
        <fullName evidence="2">CinA family protein</fullName>
    </submittedName>
</protein>
<dbReference type="AlphaFoldDB" id="A0A938YAZ4"/>
<proteinExistence type="predicted"/>
<feature type="domain" description="CinA C-terminal" evidence="1">
    <location>
        <begin position="9"/>
        <end position="153"/>
    </location>
</feature>
<evidence type="ECO:0000313" key="3">
    <source>
        <dbReference type="Proteomes" id="UP000663792"/>
    </source>
</evidence>